<dbReference type="InterPro" id="IPR029058">
    <property type="entry name" value="AB_hydrolase_fold"/>
</dbReference>
<sequence length="439" mass="47190">MRPRRPSREPEVRATLIRYAKSLWPLALVGLLLVSLATVTDSGPKLPSSPSADPIITSIPGIAGDVWASRGLVVHRETYGDVPLEDKDAVLGEAWRAVYTSVSGVDGGIREVSGAFFIPRGVAPAEGWPVVSLAHGTTGIGNNCGPSQQPDLMGYGPVVGSLLANRFAVALTDYEGLGPSGTHPYLEPRTAAFNTIDAVRALREISPSVSSRWVALGYSQGGQAVWAANELDSFYADDLELQGSVALAPAANVTGVADLAWSRSMSDEQRATYPLLVVGVSRFTPDLDKHAFLHGSEGNDLSWLSHCEINTNDTEKTPVTPYRWQEAIARTRQADEMKPATTQDADTLRNSLRKAALPQRPLEKPMLVITGRADSLVLSEWVQAAVTDSCAIGGRIEYLDIPDVDHRGILWKASDIVMGWMDDRFAGLPAPSNCSAQQP</sequence>
<dbReference type="EMBL" id="JABFYL010000049">
    <property type="protein sequence ID" value="NVN53741.1"/>
    <property type="molecule type" value="Genomic_DNA"/>
</dbReference>
<protein>
    <submittedName>
        <fullName evidence="1">Triacylglycerol lipase</fullName>
        <ecNumber evidence="1">3.1.1.3</ecNumber>
    </submittedName>
</protein>
<evidence type="ECO:0000313" key="2">
    <source>
        <dbReference type="Proteomes" id="UP000570517"/>
    </source>
</evidence>
<keyword evidence="1" id="KW-0378">Hydrolase</keyword>
<organism evidence="1 2">
    <name type="scientific">Mycolicibacterium hippocampi</name>
    <dbReference type="NCBI Taxonomy" id="659824"/>
    <lineage>
        <taxon>Bacteria</taxon>
        <taxon>Bacillati</taxon>
        <taxon>Actinomycetota</taxon>
        <taxon>Actinomycetes</taxon>
        <taxon>Mycobacteriales</taxon>
        <taxon>Mycobacteriaceae</taxon>
        <taxon>Mycolicibacterium</taxon>
    </lineage>
</organism>
<comment type="caution">
    <text evidence="1">The sequence shown here is derived from an EMBL/GenBank/DDBJ whole genome shotgun (WGS) entry which is preliminary data.</text>
</comment>
<dbReference type="Pfam" id="PF03583">
    <property type="entry name" value="LIP"/>
    <property type="match status" value="1"/>
</dbReference>
<dbReference type="RefSeq" id="WP_178361924.1">
    <property type="nucleotide sequence ID" value="NZ_JABFYL010000049.1"/>
</dbReference>
<dbReference type="Proteomes" id="UP000570517">
    <property type="component" value="Unassembled WGS sequence"/>
</dbReference>
<dbReference type="EC" id="3.1.1.3" evidence="1"/>
<accession>A0A850PTT9</accession>
<dbReference type="GO" id="GO:0004806">
    <property type="term" value="F:triacylglycerol lipase activity"/>
    <property type="evidence" value="ECO:0007669"/>
    <property type="project" value="UniProtKB-EC"/>
</dbReference>
<dbReference type="Gene3D" id="3.40.50.1820">
    <property type="entry name" value="alpha/beta hydrolase"/>
    <property type="match status" value="2"/>
</dbReference>
<dbReference type="PANTHER" id="PTHR34853">
    <property type="match status" value="1"/>
</dbReference>
<dbReference type="AlphaFoldDB" id="A0A850PTT9"/>
<gene>
    <name evidence="1" type="ORF">HLY00_4092</name>
</gene>
<reference evidence="1 2" key="1">
    <citation type="submission" date="2020-05" db="EMBL/GenBank/DDBJ databases">
        <title>Draft genome sequence of Mycobacterium hippocampi DL, isolated from European seabass, Dicentrarchus labrax, reared in fish farms.</title>
        <authorList>
            <person name="Stathopoulou P."/>
            <person name="Asimakis E."/>
            <person name="Tzokas K."/>
            <person name="Batargias C."/>
            <person name="Tsiamis G."/>
        </authorList>
    </citation>
    <scope>NUCLEOTIDE SEQUENCE [LARGE SCALE GENOMIC DNA]</scope>
    <source>
        <strain evidence="1 2">DL</strain>
    </source>
</reference>
<name>A0A850PTT9_9MYCO</name>
<keyword evidence="2" id="KW-1185">Reference proteome</keyword>
<dbReference type="GO" id="GO:0016042">
    <property type="term" value="P:lipid catabolic process"/>
    <property type="evidence" value="ECO:0007669"/>
    <property type="project" value="InterPro"/>
</dbReference>
<dbReference type="SUPFAM" id="SSF53474">
    <property type="entry name" value="alpha/beta-Hydrolases"/>
    <property type="match status" value="1"/>
</dbReference>
<dbReference type="InterPro" id="IPR005152">
    <property type="entry name" value="Lipase_secreted"/>
</dbReference>
<proteinExistence type="predicted"/>
<dbReference type="PANTHER" id="PTHR34853:SF1">
    <property type="entry name" value="LIPASE 5"/>
    <property type="match status" value="1"/>
</dbReference>
<evidence type="ECO:0000313" key="1">
    <source>
        <dbReference type="EMBL" id="NVN53741.1"/>
    </source>
</evidence>